<reference evidence="2 3" key="1">
    <citation type="submission" date="2019-08" db="EMBL/GenBank/DDBJ databases">
        <title>Bradymonadales sp. TMQ2.</title>
        <authorList>
            <person name="Liang Q."/>
        </authorList>
    </citation>
    <scope>NUCLEOTIDE SEQUENCE [LARGE SCALE GENOMIC DNA]</scope>
    <source>
        <strain evidence="2 3">TMQ2</strain>
    </source>
</reference>
<name>A0A5C6X2Q9_9DELT</name>
<dbReference type="InterPro" id="IPR007372">
    <property type="entry name" value="Lipid/polyisoprenoid-bd_YceI"/>
</dbReference>
<dbReference type="RefSeq" id="WP_146974455.1">
    <property type="nucleotide sequence ID" value="NZ_VOSL01000047.1"/>
</dbReference>
<sequence>MTGFIELSPATFFAAVIVRNDDSRMLSRMGHDHVVRAIPTQSRLDIDTDDIASLAFELTFPARDLIVDADEDRPRVGLPGTVSLKDRNATADNMLAKNQLDAARHPELRFACHRIEIGTDTRMHANLTVRNTRCDFILPLDLHVDPDHIRARGQVQLSHADLGLTPYRAPLGALQNRPELTFVVELDADLNPAR</sequence>
<dbReference type="OrthoDB" id="5504706at2"/>
<evidence type="ECO:0000313" key="3">
    <source>
        <dbReference type="Proteomes" id="UP000321046"/>
    </source>
</evidence>
<accession>A0A5C6X2Q9</accession>
<dbReference type="Gene3D" id="2.40.128.110">
    <property type="entry name" value="Lipid/polyisoprenoid-binding, YceI-like"/>
    <property type="match status" value="1"/>
</dbReference>
<dbReference type="AlphaFoldDB" id="A0A5C6X2Q9"/>
<dbReference type="Proteomes" id="UP000321046">
    <property type="component" value="Unassembled WGS sequence"/>
</dbReference>
<protein>
    <submittedName>
        <fullName evidence="2">YceI family protein</fullName>
    </submittedName>
</protein>
<evidence type="ECO:0000259" key="1">
    <source>
        <dbReference type="Pfam" id="PF04264"/>
    </source>
</evidence>
<organism evidence="2 3">
    <name type="scientific">Lujinxingia vulgaris</name>
    <dbReference type="NCBI Taxonomy" id="2600176"/>
    <lineage>
        <taxon>Bacteria</taxon>
        <taxon>Deltaproteobacteria</taxon>
        <taxon>Bradymonadales</taxon>
        <taxon>Lujinxingiaceae</taxon>
        <taxon>Lujinxingia</taxon>
    </lineage>
</organism>
<dbReference type="EMBL" id="VOSL01000047">
    <property type="protein sequence ID" value="TXD36033.1"/>
    <property type="molecule type" value="Genomic_DNA"/>
</dbReference>
<proteinExistence type="predicted"/>
<gene>
    <name evidence="2" type="ORF">FRC96_10525</name>
</gene>
<dbReference type="SUPFAM" id="SSF101874">
    <property type="entry name" value="YceI-like"/>
    <property type="match status" value="1"/>
</dbReference>
<feature type="domain" description="Lipid/polyisoprenoid-binding YceI-like" evidence="1">
    <location>
        <begin position="83"/>
        <end position="185"/>
    </location>
</feature>
<dbReference type="Pfam" id="PF04264">
    <property type="entry name" value="YceI"/>
    <property type="match status" value="1"/>
</dbReference>
<evidence type="ECO:0000313" key="2">
    <source>
        <dbReference type="EMBL" id="TXD36033.1"/>
    </source>
</evidence>
<comment type="caution">
    <text evidence="2">The sequence shown here is derived from an EMBL/GenBank/DDBJ whole genome shotgun (WGS) entry which is preliminary data.</text>
</comment>
<dbReference type="InterPro" id="IPR036761">
    <property type="entry name" value="TTHA0802/YceI-like_sf"/>
</dbReference>